<reference evidence="3" key="1">
    <citation type="submission" date="2018-11" db="EMBL/GenBank/DDBJ databases">
        <authorList>
            <consortium name="Pathogen Informatics"/>
        </authorList>
    </citation>
    <scope>NUCLEOTIDE SEQUENCE</scope>
</reference>
<organism evidence="3 4">
    <name type="scientific">Protopolystoma xenopodis</name>
    <dbReference type="NCBI Taxonomy" id="117903"/>
    <lineage>
        <taxon>Eukaryota</taxon>
        <taxon>Metazoa</taxon>
        <taxon>Spiralia</taxon>
        <taxon>Lophotrochozoa</taxon>
        <taxon>Platyhelminthes</taxon>
        <taxon>Monogenea</taxon>
        <taxon>Polyopisthocotylea</taxon>
        <taxon>Polystomatidea</taxon>
        <taxon>Polystomatidae</taxon>
        <taxon>Protopolystoma</taxon>
    </lineage>
</organism>
<keyword evidence="2" id="KW-0067">ATP-binding</keyword>
<dbReference type="InterPro" id="IPR027417">
    <property type="entry name" value="P-loop_NTPase"/>
</dbReference>
<proteinExistence type="predicted"/>
<dbReference type="PANTHER" id="PTHR24223">
    <property type="entry name" value="ATP-BINDING CASSETTE SUB-FAMILY C"/>
    <property type="match status" value="1"/>
</dbReference>
<evidence type="ECO:0000256" key="1">
    <source>
        <dbReference type="ARBA" id="ARBA00022741"/>
    </source>
</evidence>
<dbReference type="EMBL" id="CAAALY010002808">
    <property type="protein sequence ID" value="VEL07944.1"/>
    <property type="molecule type" value="Genomic_DNA"/>
</dbReference>
<keyword evidence="1" id="KW-0547">Nucleotide-binding</keyword>
<dbReference type="InterPro" id="IPR050173">
    <property type="entry name" value="ABC_transporter_C-like"/>
</dbReference>
<evidence type="ECO:0000313" key="3">
    <source>
        <dbReference type="EMBL" id="VEL07944.1"/>
    </source>
</evidence>
<dbReference type="AlphaFoldDB" id="A0A3S5FBS1"/>
<dbReference type="SUPFAM" id="SSF52540">
    <property type="entry name" value="P-loop containing nucleoside triphosphate hydrolases"/>
    <property type="match status" value="1"/>
</dbReference>
<accession>A0A3S5FBS1</accession>
<gene>
    <name evidence="3" type="ORF">PXEA_LOCUS1384</name>
</gene>
<dbReference type="GO" id="GO:0005524">
    <property type="term" value="F:ATP binding"/>
    <property type="evidence" value="ECO:0007669"/>
    <property type="project" value="UniProtKB-KW"/>
</dbReference>
<protein>
    <recommendedName>
        <fullName evidence="5">ABC transporter domain-containing protein</fullName>
    </recommendedName>
</protein>
<dbReference type="OrthoDB" id="6500128at2759"/>
<dbReference type="Gene3D" id="3.40.50.300">
    <property type="entry name" value="P-loop containing nucleotide triphosphate hydrolases"/>
    <property type="match status" value="1"/>
</dbReference>
<dbReference type="Proteomes" id="UP000784294">
    <property type="component" value="Unassembled WGS sequence"/>
</dbReference>
<name>A0A3S5FBS1_9PLAT</name>
<evidence type="ECO:0000313" key="4">
    <source>
        <dbReference type="Proteomes" id="UP000784294"/>
    </source>
</evidence>
<sequence length="170" mass="18997">MSGNGSIAYVPQVAWIQQHTLRSNVLFGAPFLPLWYRNVISACALLSDIERLPFGDDTEIGERGVNLSGGQRQRQSDIYFLDDPLSSVDAQVSEHLFNQVIGSTGLLCKKTRILVTSNYQLLIHADWILVFGDQGRIIQSGTYAVSLVHRSDWVDCSSVKYLSHLCHVFL</sequence>
<evidence type="ECO:0008006" key="5">
    <source>
        <dbReference type="Google" id="ProtNLM"/>
    </source>
</evidence>
<keyword evidence="4" id="KW-1185">Reference proteome</keyword>
<evidence type="ECO:0000256" key="2">
    <source>
        <dbReference type="ARBA" id="ARBA00022840"/>
    </source>
</evidence>
<comment type="caution">
    <text evidence="3">The sequence shown here is derived from an EMBL/GenBank/DDBJ whole genome shotgun (WGS) entry which is preliminary data.</text>
</comment>